<dbReference type="KEGG" id="sace:GIY23_19440"/>
<keyword evidence="1" id="KW-0732">Signal</keyword>
<feature type="signal peptide" evidence="1">
    <location>
        <begin position="1"/>
        <end position="19"/>
    </location>
</feature>
<proteinExistence type="predicted"/>
<evidence type="ECO:0000313" key="2">
    <source>
        <dbReference type="EMBL" id="QGK71398.1"/>
    </source>
</evidence>
<reference evidence="3" key="1">
    <citation type="submission" date="2019-11" db="EMBL/GenBank/DDBJ databases">
        <title>The complete genome sequence of Saccharopolyspora sp. E2A.</title>
        <authorList>
            <person name="Zhang G."/>
        </authorList>
    </citation>
    <scope>NUCLEOTIDE SEQUENCE [LARGE SCALE GENOMIC DNA]</scope>
    <source>
        <strain evidence="3">E2A</strain>
    </source>
</reference>
<dbReference type="RefSeq" id="WP_154077974.1">
    <property type="nucleotide sequence ID" value="NZ_CP045929.1"/>
</dbReference>
<protein>
    <recommendedName>
        <fullName evidence="4">DUF3558 domain-containing protein</fullName>
    </recommendedName>
</protein>
<evidence type="ECO:0000313" key="3">
    <source>
        <dbReference type="Proteomes" id="UP000371041"/>
    </source>
</evidence>
<dbReference type="Proteomes" id="UP000371041">
    <property type="component" value="Chromosome"/>
</dbReference>
<gene>
    <name evidence="2" type="ORF">GIY23_19440</name>
</gene>
<sequence length="182" mass="19606">MNRVATTAVTLLLVSTVVACGRIGERADSGFDTAPDACELVSVGTVEELVGSGATTEPFTPSDDTRSCTWQTGPRGEKTLMVQARHLFVHPTDSASELGRVHVDNRYGRDPRYEKIEVSGPPAYRDTQQPGTVHTHVDNVLLTIFYVAGTTKGEPPTFVPAPGLNEDARRIANEAVQALDRS</sequence>
<dbReference type="AlphaFoldDB" id="A0A5Q3QA02"/>
<organism evidence="2 3">
    <name type="scientific">Allosaccharopolyspora coralli</name>
    <dbReference type="NCBI Taxonomy" id="2665642"/>
    <lineage>
        <taxon>Bacteria</taxon>
        <taxon>Bacillati</taxon>
        <taxon>Actinomycetota</taxon>
        <taxon>Actinomycetes</taxon>
        <taxon>Pseudonocardiales</taxon>
        <taxon>Pseudonocardiaceae</taxon>
        <taxon>Allosaccharopolyspora</taxon>
    </lineage>
</organism>
<accession>A0A5Q3QA02</accession>
<keyword evidence="3" id="KW-1185">Reference proteome</keyword>
<evidence type="ECO:0000256" key="1">
    <source>
        <dbReference type="SAM" id="SignalP"/>
    </source>
</evidence>
<evidence type="ECO:0008006" key="4">
    <source>
        <dbReference type="Google" id="ProtNLM"/>
    </source>
</evidence>
<feature type="chain" id="PRO_5039596966" description="DUF3558 domain-containing protein" evidence="1">
    <location>
        <begin position="20"/>
        <end position="182"/>
    </location>
</feature>
<dbReference type="EMBL" id="CP045929">
    <property type="protein sequence ID" value="QGK71398.1"/>
    <property type="molecule type" value="Genomic_DNA"/>
</dbReference>
<name>A0A5Q3QA02_9PSEU</name>
<dbReference type="PROSITE" id="PS51257">
    <property type="entry name" value="PROKAR_LIPOPROTEIN"/>
    <property type="match status" value="1"/>
</dbReference>